<organism evidence="3 4">
    <name type="scientific">Cordyceps militaris</name>
    <name type="common">Caterpillar fungus</name>
    <name type="synonym">Clavaria militaris</name>
    <dbReference type="NCBI Taxonomy" id="73501"/>
    <lineage>
        <taxon>Eukaryota</taxon>
        <taxon>Fungi</taxon>
        <taxon>Dikarya</taxon>
        <taxon>Ascomycota</taxon>
        <taxon>Pezizomycotina</taxon>
        <taxon>Sordariomycetes</taxon>
        <taxon>Hypocreomycetidae</taxon>
        <taxon>Hypocreales</taxon>
        <taxon>Cordycipitaceae</taxon>
        <taxon>Cordyceps</taxon>
    </lineage>
</organism>
<dbReference type="OrthoDB" id="2152029at2759"/>
<dbReference type="VEuPathDB" id="FungiDB:CCM_06563"/>
<dbReference type="PANTHER" id="PTHR48081">
    <property type="entry name" value="AB HYDROLASE SUPERFAMILY PROTEIN C4A8.06C"/>
    <property type="match status" value="1"/>
</dbReference>
<dbReference type="VEuPathDB" id="FungiDB:A9K55_008855"/>
<evidence type="ECO:0000313" key="3">
    <source>
        <dbReference type="EMBL" id="ATY63199.1"/>
    </source>
</evidence>
<dbReference type="EMBL" id="CP023324">
    <property type="protein sequence ID" value="ATY63199.1"/>
    <property type="molecule type" value="Genomic_DNA"/>
</dbReference>
<sequence length="927" mass="101197">MAAKLESPPPADAAPFDIYPVHMFDNCKSPRSIMMRWMFRVDARLDAAKLRAALTQVLDTGDWRKLAGRLHYTETGRLEIHVPHTFTEQDPPFTYTHHDHPTEAFDDDEARRTFPTAAAAGPHVYPQSPRANESIFAAGSPKTFEEHVARGLPQLGLHITTFQDATLLELTWPHTVMDATGQRELLAAWSLALAGRARSIRPLAGARADVAWAVAGERTAAQLGPDVLRDRELLGLGRVLFLGRFVWRMLTGGRADWRVFRLPRTVLGRWRRDGLAQLPADPATGAPPFVSDGDLICAWLVRLTAADWGPRTRYVVAGSVNCRGRIPALAGGVYVQNLLGLYFADIPAAAVAGSGASSLARIALAHRQQVALQTTEDQLRHHFRRRRAAAEAHQDPAVPLYCRADDVLVMCNNLSGLRIGAAADFGPAVVAAAGAEGPASGRVVGHYYLSSDEGNRPMPYFVCLDQDEDGYWIRGNASPQTWVRILEDIGLTFYQLLRYNTALLYHLHNNRGHISQSPRLPVSLSPSSSLLPLPSYSISSYASHLTNYTLTMPQPSHPWRATQPLKALCIAFYYLSTPPYLIYLLLKYSLLRRLRPHPGLGLQANVSHPIVRSLFNIITRTRSPRLVAERLPKDRTRVTAVPVPAATLFTGVLAASPSVQPAPLKALWFPHAPAADAAAADLAQETVVLHLPGGGFVVEVGHEAFGRKAADAMLHGGQAARLVWAQYRLASTRGQGFPAAIQDAVSFYAHVLSLGYDARNVVLSGDSAGGNAALALLRYLEASRVLPLPRGVMAWSPWVEVTPRAGRDFAATGAAAAGDIITPEFLQWGADAYLPGALTDEVAGYVSPLHRPFETRVPVFLHAGEAEGFCPTVRRFAEQMEEMNGSARVRFHGTPLAVHDLLLVWEGQGMRKEVEAAVRDAWETVGA</sequence>
<reference evidence="3 4" key="1">
    <citation type="journal article" date="2017" name="BMC Genomics">
        <title>Chromosome level assembly and secondary metabolite potential of the parasitic fungus Cordyceps militaris.</title>
        <authorList>
            <person name="Kramer G.J."/>
            <person name="Nodwell J.R."/>
        </authorList>
    </citation>
    <scope>NUCLEOTIDE SEQUENCE [LARGE SCALE GENOMIC DNA]</scope>
    <source>
        <strain evidence="3 4">ATCC 34164</strain>
    </source>
</reference>
<dbReference type="Gene3D" id="3.40.50.1820">
    <property type="entry name" value="alpha/beta hydrolase"/>
    <property type="match status" value="1"/>
</dbReference>
<protein>
    <submittedName>
        <fullName evidence="3">Alpha beta hydrolase fold-3</fullName>
    </submittedName>
</protein>
<name>A0A2H4SJE9_CORMI</name>
<evidence type="ECO:0000259" key="2">
    <source>
        <dbReference type="Pfam" id="PF07859"/>
    </source>
</evidence>
<dbReference type="Pfam" id="PF07859">
    <property type="entry name" value="Abhydrolase_3"/>
    <property type="match status" value="1"/>
</dbReference>
<dbReference type="GO" id="GO:0016787">
    <property type="term" value="F:hydrolase activity"/>
    <property type="evidence" value="ECO:0007669"/>
    <property type="project" value="UniProtKB-KW"/>
</dbReference>
<evidence type="ECO:0000313" key="4">
    <source>
        <dbReference type="Proteomes" id="UP000323067"/>
    </source>
</evidence>
<dbReference type="PANTHER" id="PTHR48081:SF8">
    <property type="entry name" value="ALPHA_BETA HYDROLASE FOLD-3 DOMAIN-CONTAINING PROTEIN-RELATED"/>
    <property type="match status" value="1"/>
</dbReference>
<dbReference type="Gene3D" id="3.30.559.10">
    <property type="entry name" value="Chloramphenicol acetyltransferase-like domain"/>
    <property type="match status" value="2"/>
</dbReference>
<proteinExistence type="predicted"/>
<evidence type="ECO:0000256" key="1">
    <source>
        <dbReference type="ARBA" id="ARBA00022801"/>
    </source>
</evidence>
<dbReference type="SUPFAM" id="SSF53474">
    <property type="entry name" value="alpha/beta-Hydrolases"/>
    <property type="match status" value="1"/>
</dbReference>
<accession>A0A2H4SJE9</accession>
<dbReference type="Proteomes" id="UP000323067">
    <property type="component" value="Chromosome vii"/>
</dbReference>
<dbReference type="AlphaFoldDB" id="A0A2H4SJE9"/>
<feature type="domain" description="Alpha/beta hydrolase fold-3" evidence="2">
    <location>
        <begin position="689"/>
        <end position="899"/>
    </location>
</feature>
<dbReference type="InterPro" id="IPR023213">
    <property type="entry name" value="CAT-like_dom_sf"/>
</dbReference>
<dbReference type="InterPro" id="IPR029058">
    <property type="entry name" value="AB_hydrolase_fold"/>
</dbReference>
<gene>
    <name evidence="3" type="ORF">A9K55_008855</name>
</gene>
<keyword evidence="1 3" id="KW-0378">Hydrolase</keyword>
<dbReference type="InterPro" id="IPR050300">
    <property type="entry name" value="GDXG_lipolytic_enzyme"/>
</dbReference>
<dbReference type="InterPro" id="IPR013094">
    <property type="entry name" value="AB_hydrolase_3"/>
</dbReference>